<dbReference type="PANTHER" id="PTHR23502:SF132">
    <property type="entry name" value="POLYAMINE TRANSPORTER 2-RELATED"/>
    <property type="match status" value="1"/>
</dbReference>
<feature type="transmembrane region" description="Helical" evidence="6">
    <location>
        <begin position="216"/>
        <end position="236"/>
    </location>
</feature>
<dbReference type="GO" id="GO:0140115">
    <property type="term" value="P:export across plasma membrane"/>
    <property type="evidence" value="ECO:0007669"/>
    <property type="project" value="UniProtKB-ARBA"/>
</dbReference>
<keyword evidence="5 6" id="KW-0472">Membrane</keyword>
<dbReference type="EMBL" id="JAAGAB010000002">
    <property type="protein sequence ID" value="NDV00882.1"/>
    <property type="molecule type" value="Genomic_DNA"/>
</dbReference>
<dbReference type="Gene3D" id="1.20.1720.10">
    <property type="entry name" value="Multidrug resistance protein D"/>
    <property type="match status" value="1"/>
</dbReference>
<feature type="transmembrane region" description="Helical" evidence="6">
    <location>
        <begin position="280"/>
        <end position="298"/>
    </location>
</feature>
<evidence type="ECO:0000256" key="1">
    <source>
        <dbReference type="ARBA" id="ARBA00004141"/>
    </source>
</evidence>
<evidence type="ECO:0000259" key="7">
    <source>
        <dbReference type="PROSITE" id="PS50850"/>
    </source>
</evidence>
<feature type="transmembrane region" description="Helical" evidence="6">
    <location>
        <begin position="248"/>
        <end position="268"/>
    </location>
</feature>
<reference evidence="8 9" key="1">
    <citation type="submission" date="2020-02" db="EMBL/GenBank/DDBJ databases">
        <title>Pseudoroseicyclus tamarix, sp. nov., isolated from offshore sediment of a Tamarix chinensis forest.</title>
        <authorList>
            <person name="Gai Y."/>
        </authorList>
    </citation>
    <scope>NUCLEOTIDE SEQUENCE [LARGE SCALE GENOMIC DNA]</scope>
    <source>
        <strain evidence="8 9">CLL3-39</strain>
    </source>
</reference>
<dbReference type="GO" id="GO:0022857">
    <property type="term" value="F:transmembrane transporter activity"/>
    <property type="evidence" value="ECO:0007669"/>
    <property type="project" value="InterPro"/>
</dbReference>
<feature type="transmembrane region" description="Helical" evidence="6">
    <location>
        <begin position="304"/>
        <end position="325"/>
    </location>
</feature>
<gene>
    <name evidence="8" type="ORF">GZA08_07860</name>
</gene>
<feature type="transmembrane region" description="Helical" evidence="6">
    <location>
        <begin position="43"/>
        <end position="61"/>
    </location>
</feature>
<dbReference type="PANTHER" id="PTHR23502">
    <property type="entry name" value="MAJOR FACILITATOR SUPERFAMILY"/>
    <property type="match status" value="1"/>
</dbReference>
<evidence type="ECO:0000256" key="3">
    <source>
        <dbReference type="ARBA" id="ARBA00022692"/>
    </source>
</evidence>
<comment type="caution">
    <text evidence="8">The sequence shown here is derived from an EMBL/GenBank/DDBJ whole genome shotgun (WGS) entry which is preliminary data.</text>
</comment>
<dbReference type="SUPFAM" id="SSF103473">
    <property type="entry name" value="MFS general substrate transporter"/>
    <property type="match status" value="1"/>
</dbReference>
<keyword evidence="4 6" id="KW-1133">Transmembrane helix</keyword>
<dbReference type="InterPro" id="IPR005829">
    <property type="entry name" value="Sugar_transporter_CS"/>
</dbReference>
<organism evidence="8 9">
    <name type="scientific">Pseudoroseicyclus tamaricis</name>
    <dbReference type="NCBI Taxonomy" id="2705421"/>
    <lineage>
        <taxon>Bacteria</taxon>
        <taxon>Pseudomonadati</taxon>
        <taxon>Pseudomonadota</taxon>
        <taxon>Alphaproteobacteria</taxon>
        <taxon>Rhodobacterales</taxon>
        <taxon>Paracoccaceae</taxon>
        <taxon>Pseudoroseicyclus</taxon>
    </lineage>
</organism>
<dbReference type="InterPro" id="IPR011701">
    <property type="entry name" value="MFS"/>
</dbReference>
<dbReference type="AlphaFoldDB" id="A0A6B2JZT2"/>
<feature type="domain" description="Major facilitator superfamily (MFS) profile" evidence="7">
    <location>
        <begin position="4"/>
        <end position="388"/>
    </location>
</feature>
<sequence length="388" mass="41449">MGRFEFIALMAALTATVALSVDSMLPALPYIAETLSPGEPNKAQLIVTFFLFGMGLGTFFAGPLSDSIGRKPAMLIGAGLYLAGAFLSTMSHSLGWMLAARVLQGLGAAAPRVIALACVRDRFEGNEMARLLSFVMMIFALLTALAPLLGTGILFLADWRGIFAFLAIFSLATTIWMVSRLEETLPADRRRELRFTPLKTAFLEVVREPLARRSTALQALIFAMLFATLSSIQQLFEASFGLGESFPLWFGGVAVIASMGGPLNARIVGRVGMGNVVRGMMWAQIGLVALMLAGWLWAPESWHFPLFYLWLISIFFQMGLCMGNLNALALQPLGHVAGMAASMITAFGTVAATLIAGPIGLAFNGTPVPLGLGVLVLAVLARGIAQKL</sequence>
<feature type="transmembrane region" description="Helical" evidence="6">
    <location>
        <begin position="162"/>
        <end position="181"/>
    </location>
</feature>
<dbReference type="PROSITE" id="PS00216">
    <property type="entry name" value="SUGAR_TRANSPORT_1"/>
    <property type="match status" value="1"/>
</dbReference>
<evidence type="ECO:0000313" key="8">
    <source>
        <dbReference type="EMBL" id="NDV00882.1"/>
    </source>
</evidence>
<keyword evidence="2" id="KW-0813">Transport</keyword>
<feature type="transmembrane region" description="Helical" evidence="6">
    <location>
        <begin position="337"/>
        <end position="361"/>
    </location>
</feature>
<evidence type="ECO:0000256" key="2">
    <source>
        <dbReference type="ARBA" id="ARBA00022448"/>
    </source>
</evidence>
<keyword evidence="9" id="KW-1185">Reference proteome</keyword>
<dbReference type="InterPro" id="IPR020846">
    <property type="entry name" value="MFS_dom"/>
</dbReference>
<evidence type="ECO:0000256" key="4">
    <source>
        <dbReference type="ARBA" id="ARBA00022989"/>
    </source>
</evidence>
<comment type="subcellular location">
    <subcellularLocation>
        <location evidence="1">Membrane</location>
        <topology evidence="1">Multi-pass membrane protein</topology>
    </subcellularLocation>
</comment>
<evidence type="ECO:0000313" key="9">
    <source>
        <dbReference type="Proteomes" id="UP000474757"/>
    </source>
</evidence>
<protein>
    <submittedName>
        <fullName evidence="8">Multidrug effflux MFS transporter</fullName>
    </submittedName>
</protein>
<accession>A0A6B2JZT2</accession>
<dbReference type="Pfam" id="PF07690">
    <property type="entry name" value="MFS_1"/>
    <property type="match status" value="1"/>
</dbReference>
<evidence type="ECO:0000256" key="6">
    <source>
        <dbReference type="SAM" id="Phobius"/>
    </source>
</evidence>
<dbReference type="PROSITE" id="PS50850">
    <property type="entry name" value="MFS"/>
    <property type="match status" value="1"/>
</dbReference>
<feature type="transmembrane region" description="Helical" evidence="6">
    <location>
        <begin position="73"/>
        <end position="92"/>
    </location>
</feature>
<dbReference type="GO" id="GO:0005886">
    <property type="term" value="C:plasma membrane"/>
    <property type="evidence" value="ECO:0007669"/>
    <property type="project" value="TreeGrafter"/>
</dbReference>
<feature type="transmembrane region" description="Helical" evidence="6">
    <location>
        <begin position="131"/>
        <end position="156"/>
    </location>
</feature>
<name>A0A6B2JZT2_9RHOB</name>
<proteinExistence type="predicted"/>
<feature type="transmembrane region" description="Helical" evidence="6">
    <location>
        <begin position="367"/>
        <end position="385"/>
    </location>
</feature>
<keyword evidence="3 6" id="KW-0812">Transmembrane</keyword>
<dbReference type="GO" id="GO:0042908">
    <property type="term" value="P:xenobiotic transport"/>
    <property type="evidence" value="ECO:0007669"/>
    <property type="project" value="UniProtKB-ARBA"/>
</dbReference>
<dbReference type="Proteomes" id="UP000474757">
    <property type="component" value="Unassembled WGS sequence"/>
</dbReference>
<evidence type="ECO:0000256" key="5">
    <source>
        <dbReference type="ARBA" id="ARBA00023136"/>
    </source>
</evidence>
<dbReference type="InterPro" id="IPR036259">
    <property type="entry name" value="MFS_trans_sf"/>
</dbReference>